<evidence type="ECO:0000313" key="19">
    <source>
        <dbReference type="Proteomes" id="UP000077405"/>
    </source>
</evidence>
<dbReference type="Pfam" id="PF00593">
    <property type="entry name" value="TonB_dep_Rec_b-barrel"/>
    <property type="match status" value="1"/>
</dbReference>
<evidence type="ECO:0000313" key="18">
    <source>
        <dbReference type="EMBL" id="AWB06561.1"/>
    </source>
</evidence>
<dbReference type="PROSITE" id="PS52016">
    <property type="entry name" value="TONB_DEPENDENT_REC_3"/>
    <property type="match status" value="1"/>
</dbReference>
<feature type="region of interest" description="Disordered" evidence="16">
    <location>
        <begin position="176"/>
        <end position="195"/>
    </location>
</feature>
<dbReference type="GO" id="GO:0038023">
    <property type="term" value="F:signaling receptor activity"/>
    <property type="evidence" value="ECO:0007669"/>
    <property type="project" value="InterPro"/>
</dbReference>
<dbReference type="InterPro" id="IPR012910">
    <property type="entry name" value="Plug_dom"/>
</dbReference>
<dbReference type="PANTHER" id="PTHR32552">
    <property type="entry name" value="FERRICHROME IRON RECEPTOR-RELATED"/>
    <property type="match status" value="1"/>
</dbReference>
<proteinExistence type="inferred from homology"/>
<dbReference type="SMART" id="SM00965">
    <property type="entry name" value="STN"/>
    <property type="match status" value="1"/>
</dbReference>
<evidence type="ECO:0000256" key="2">
    <source>
        <dbReference type="ARBA" id="ARBA00009810"/>
    </source>
</evidence>
<dbReference type="InterPro" id="IPR010105">
    <property type="entry name" value="TonB_sidphr_rcpt"/>
</dbReference>
<keyword evidence="7" id="KW-0732">Signal</keyword>
<evidence type="ECO:0000256" key="14">
    <source>
        <dbReference type="PROSITE-ProRule" id="PRU01360"/>
    </source>
</evidence>
<dbReference type="GO" id="GO:0015891">
    <property type="term" value="P:siderophore transport"/>
    <property type="evidence" value="ECO:0007669"/>
    <property type="project" value="InterPro"/>
</dbReference>
<reference evidence="18 19" key="1">
    <citation type="submission" date="2018-04" db="EMBL/GenBank/DDBJ databases">
        <title>Complete genome sequence of the nitrogen-fixing bacterium Azospirillum humicireducens type strain SgZ-5.</title>
        <authorList>
            <person name="Yu Z."/>
        </authorList>
    </citation>
    <scope>NUCLEOTIDE SEQUENCE [LARGE SCALE GENOMIC DNA]</scope>
    <source>
        <strain evidence="18 19">SgZ-5</strain>
        <plasmid evidence="18 19">pYZ1</plasmid>
    </source>
</reference>
<dbReference type="CDD" id="cd01347">
    <property type="entry name" value="ligand_gated_channel"/>
    <property type="match status" value="1"/>
</dbReference>
<keyword evidence="10 15" id="KW-0798">TonB box</keyword>
<keyword evidence="13 14" id="KW-0998">Cell outer membrane</keyword>
<evidence type="ECO:0000256" key="16">
    <source>
        <dbReference type="SAM" id="MobiDB-lite"/>
    </source>
</evidence>
<keyword evidence="8" id="KW-0408">Iron</keyword>
<feature type="region of interest" description="Disordered" evidence="16">
    <location>
        <begin position="1"/>
        <end position="23"/>
    </location>
</feature>
<evidence type="ECO:0000256" key="13">
    <source>
        <dbReference type="ARBA" id="ARBA00023237"/>
    </source>
</evidence>
<feature type="domain" description="Secretin/TonB short N-terminal" evidence="17">
    <location>
        <begin position="105"/>
        <end position="155"/>
    </location>
</feature>
<keyword evidence="9" id="KW-0406">Ion transport</keyword>
<name>A0A2R4VQ65_9PROT</name>
<dbReference type="InterPro" id="IPR011662">
    <property type="entry name" value="Secretin/TonB_short_N"/>
</dbReference>
<dbReference type="AlphaFoldDB" id="A0A2R4VQ65"/>
<keyword evidence="4 14" id="KW-1134">Transmembrane beta strand</keyword>
<evidence type="ECO:0000256" key="1">
    <source>
        <dbReference type="ARBA" id="ARBA00004571"/>
    </source>
</evidence>
<dbReference type="InterPro" id="IPR000531">
    <property type="entry name" value="Beta-barrel_TonB"/>
</dbReference>
<dbReference type="EMBL" id="CP028902">
    <property type="protein sequence ID" value="AWB06561.1"/>
    <property type="molecule type" value="Genomic_DNA"/>
</dbReference>
<dbReference type="Gene3D" id="3.55.50.30">
    <property type="match status" value="1"/>
</dbReference>
<evidence type="ECO:0000256" key="6">
    <source>
        <dbReference type="ARBA" id="ARBA00022692"/>
    </source>
</evidence>
<organism evidence="18 19">
    <name type="scientific">Azospirillum humicireducens</name>
    <dbReference type="NCBI Taxonomy" id="1226968"/>
    <lineage>
        <taxon>Bacteria</taxon>
        <taxon>Pseudomonadati</taxon>
        <taxon>Pseudomonadota</taxon>
        <taxon>Alphaproteobacteria</taxon>
        <taxon>Rhodospirillales</taxon>
        <taxon>Azospirillaceae</taxon>
        <taxon>Azospirillum</taxon>
    </lineage>
</organism>
<dbReference type="OrthoDB" id="9760333at2"/>
<dbReference type="GO" id="GO:0015344">
    <property type="term" value="F:siderophore uptake transmembrane transporter activity"/>
    <property type="evidence" value="ECO:0007669"/>
    <property type="project" value="TreeGrafter"/>
</dbReference>
<evidence type="ECO:0000256" key="10">
    <source>
        <dbReference type="ARBA" id="ARBA00023077"/>
    </source>
</evidence>
<evidence type="ECO:0000256" key="9">
    <source>
        <dbReference type="ARBA" id="ARBA00023065"/>
    </source>
</evidence>
<protein>
    <submittedName>
        <fullName evidence="18">TonB-dependent siderophore receptor</fullName>
    </submittedName>
</protein>
<dbReference type="Pfam" id="PF07660">
    <property type="entry name" value="STN"/>
    <property type="match status" value="1"/>
</dbReference>
<dbReference type="InterPro" id="IPR039426">
    <property type="entry name" value="TonB-dep_rcpt-like"/>
</dbReference>
<dbReference type="Gene3D" id="2.170.130.10">
    <property type="entry name" value="TonB-dependent receptor, plug domain"/>
    <property type="match status" value="1"/>
</dbReference>
<keyword evidence="18" id="KW-0614">Plasmid</keyword>
<evidence type="ECO:0000256" key="3">
    <source>
        <dbReference type="ARBA" id="ARBA00022448"/>
    </source>
</evidence>
<dbReference type="PANTHER" id="PTHR32552:SF68">
    <property type="entry name" value="FERRICHROME OUTER MEMBRANE TRANSPORTER_PHAGE RECEPTOR"/>
    <property type="match status" value="1"/>
</dbReference>
<dbReference type="KEGG" id="ahu:A6A40_15845"/>
<keyword evidence="12 18" id="KW-0675">Receptor</keyword>
<dbReference type="GO" id="GO:0009279">
    <property type="term" value="C:cell outer membrane"/>
    <property type="evidence" value="ECO:0007669"/>
    <property type="project" value="UniProtKB-SubCell"/>
</dbReference>
<dbReference type="Proteomes" id="UP000077405">
    <property type="component" value="Plasmid pYZ1"/>
</dbReference>
<evidence type="ECO:0000259" key="17">
    <source>
        <dbReference type="SMART" id="SM00965"/>
    </source>
</evidence>
<sequence>MTGRLAGFRPTTRRQDGGRGAAAPDWPRVCRPRVWRLGLWRIAVGWTLLLGLPAPALSASFDPAAAANAAAPTDIEPPVLQEMLLEIPALPLGEALTSFGRRTGLQILYRPDILPDRRSRALSGRMDPAAALSILLSGTDLAFEMKGGMVTIGRLQENPGFLPGLTVEGRLASATRTAPIPSHSRSGGKSATPVEDLPQGLSIVTREDLDQRDVQDINGALAYSAGVRPIDYPGGQGAIDVFVRGFRQSSESVMIDGLRSGYNPYGLEYEPFGVERVEVLKGPASTLYGAMPPGGAIALTSKRPTAAPFHRLQLQGGSHDRRQVTADLGDRIDADGTLRFRLTMLSRRSGTQIDHTPDDRLYVAPALSWSAGDRTDITLLASYLDFRKMGAEQSFPASGTVLDNPYGRLGSNLFLGYPGLSSYRSRTLSAGYDIRHALAGNWTLNQTLRYSSSRVGYLSSWASSGLLDADRIYRFGLQDRPKTSSTLLVDTNLQGEAATGPLRHGLLIGIDHGRHRAHETRRNGTVADGLDVFAPVYGGPYGWDATLARDLTERLRQTGLYAQDEIAAGNWRLTLGGRLDWSRSGSTGRLSGGPPVETAQFDRAFTKRIGLAYRFENGLTPYAGTSTSFQPNSDSDVQGRPFSPSRGTQVEAGLRYRPKGFDGLFTLSLFRAVQRNLTTADPDNPGYSVQTGEMRSRGVELEAKAALSPTAELTAAYSYTDARITRDNPTPGGTDRTGKRVASVPRHAAAVWLRQRFETGAASGLTAGVGLRYVGAAYNATNSIRVPSYLLTDVSLGYDLGRLGPALDGASLTMTATNLFDRRYFSPGFYENSVFFGNRRAVLATLSYSW</sequence>
<keyword evidence="11 14" id="KW-0472">Membrane</keyword>
<evidence type="ECO:0000256" key="12">
    <source>
        <dbReference type="ARBA" id="ARBA00023170"/>
    </source>
</evidence>
<evidence type="ECO:0000256" key="11">
    <source>
        <dbReference type="ARBA" id="ARBA00023136"/>
    </source>
</evidence>
<accession>A0A2R4VQ65</accession>
<dbReference type="NCBIfam" id="TIGR01783">
    <property type="entry name" value="TonB-siderophor"/>
    <property type="match status" value="1"/>
</dbReference>
<feature type="region of interest" description="Disordered" evidence="16">
    <location>
        <begin position="624"/>
        <end position="649"/>
    </location>
</feature>
<evidence type="ECO:0000256" key="15">
    <source>
        <dbReference type="RuleBase" id="RU003357"/>
    </source>
</evidence>
<feature type="compositionally biased region" description="Polar residues" evidence="16">
    <location>
        <begin position="624"/>
        <end position="636"/>
    </location>
</feature>
<dbReference type="InterPro" id="IPR037066">
    <property type="entry name" value="Plug_dom_sf"/>
</dbReference>
<geneLocation type="plasmid" evidence="18 19">
    <name>pYZ1</name>
</geneLocation>
<comment type="subcellular location">
    <subcellularLocation>
        <location evidence="1 14">Cell outer membrane</location>
        <topology evidence="1 14">Multi-pass membrane protein</topology>
    </subcellularLocation>
</comment>
<dbReference type="Gene3D" id="2.40.170.20">
    <property type="entry name" value="TonB-dependent receptor, beta-barrel domain"/>
    <property type="match status" value="1"/>
</dbReference>
<keyword evidence="6 14" id="KW-0812">Transmembrane</keyword>
<dbReference type="InterPro" id="IPR036942">
    <property type="entry name" value="Beta-barrel_TonB_sf"/>
</dbReference>
<dbReference type="Pfam" id="PF07715">
    <property type="entry name" value="Plug"/>
    <property type="match status" value="1"/>
</dbReference>
<evidence type="ECO:0000256" key="4">
    <source>
        <dbReference type="ARBA" id="ARBA00022452"/>
    </source>
</evidence>
<keyword evidence="5" id="KW-0410">Iron transport</keyword>
<keyword evidence="19" id="KW-1185">Reference proteome</keyword>
<evidence type="ECO:0000256" key="8">
    <source>
        <dbReference type="ARBA" id="ARBA00023004"/>
    </source>
</evidence>
<evidence type="ECO:0000256" key="5">
    <source>
        <dbReference type="ARBA" id="ARBA00022496"/>
    </source>
</evidence>
<keyword evidence="3 14" id="KW-0813">Transport</keyword>
<evidence type="ECO:0000256" key="7">
    <source>
        <dbReference type="ARBA" id="ARBA00022729"/>
    </source>
</evidence>
<gene>
    <name evidence="18" type="ORF">A6A40_15845</name>
</gene>
<dbReference type="SUPFAM" id="SSF56935">
    <property type="entry name" value="Porins"/>
    <property type="match status" value="1"/>
</dbReference>
<comment type="similarity">
    <text evidence="2 14 15">Belongs to the TonB-dependent receptor family.</text>
</comment>